<comment type="caution">
    <text evidence="2">The sequence shown here is derived from an EMBL/GenBank/DDBJ whole genome shotgun (WGS) entry which is preliminary data.</text>
</comment>
<evidence type="ECO:0000313" key="3">
    <source>
        <dbReference type="Proteomes" id="UP001501447"/>
    </source>
</evidence>
<feature type="compositionally biased region" description="Pro residues" evidence="1">
    <location>
        <begin position="36"/>
        <end position="61"/>
    </location>
</feature>
<reference evidence="2 3" key="1">
    <citation type="journal article" date="2019" name="Int. J. Syst. Evol. Microbiol.">
        <title>The Global Catalogue of Microorganisms (GCM) 10K type strain sequencing project: providing services to taxonomists for standard genome sequencing and annotation.</title>
        <authorList>
            <consortium name="The Broad Institute Genomics Platform"/>
            <consortium name="The Broad Institute Genome Sequencing Center for Infectious Disease"/>
            <person name="Wu L."/>
            <person name="Ma J."/>
        </authorList>
    </citation>
    <scope>NUCLEOTIDE SEQUENCE [LARGE SCALE GENOMIC DNA]</scope>
    <source>
        <strain evidence="2 3">JCM 16373</strain>
    </source>
</reference>
<dbReference type="Proteomes" id="UP001501447">
    <property type="component" value="Unassembled WGS sequence"/>
</dbReference>
<proteinExistence type="predicted"/>
<sequence>MEAPRSSGLTEQGRPGVRSRRPGAWLLARAGRIAPGPVPERAPPAPRAPLPHSAPPQPPGDEGPLTGPGCGPTVPLRRGGPPDDFQGMFKGAVPKGAGPTGGPVPREGRDHNDINSAAVAER</sequence>
<organism evidence="2 3">
    <name type="scientific">Streptomyces axinellae</name>
    <dbReference type="NCBI Taxonomy" id="552788"/>
    <lineage>
        <taxon>Bacteria</taxon>
        <taxon>Bacillati</taxon>
        <taxon>Actinomycetota</taxon>
        <taxon>Actinomycetes</taxon>
        <taxon>Kitasatosporales</taxon>
        <taxon>Streptomycetaceae</taxon>
        <taxon>Streptomyces</taxon>
    </lineage>
</organism>
<feature type="region of interest" description="Disordered" evidence="1">
    <location>
        <begin position="1"/>
        <end position="122"/>
    </location>
</feature>
<dbReference type="EMBL" id="BAAARJ010000002">
    <property type="protein sequence ID" value="GAA2597255.1"/>
    <property type="molecule type" value="Genomic_DNA"/>
</dbReference>
<keyword evidence="3" id="KW-1185">Reference proteome</keyword>
<gene>
    <name evidence="2" type="ORF">GCM10009863_08410</name>
</gene>
<evidence type="ECO:0000256" key="1">
    <source>
        <dbReference type="SAM" id="MobiDB-lite"/>
    </source>
</evidence>
<name>A0ABN3PRQ9_9ACTN</name>
<accession>A0ABN3PRQ9</accession>
<protein>
    <submittedName>
        <fullName evidence="2">Uncharacterized protein</fullName>
    </submittedName>
</protein>
<evidence type="ECO:0000313" key="2">
    <source>
        <dbReference type="EMBL" id="GAA2597255.1"/>
    </source>
</evidence>